<dbReference type="Proteomes" id="UP000005446">
    <property type="component" value="Unassembled WGS sequence"/>
</dbReference>
<reference evidence="1 2" key="1">
    <citation type="journal article" date="2012" name="Eukaryot. Cell">
        <title>Genome sequence of the fungus Glarea lozoyensis: the first genome sequence of a species from the Helotiaceae family.</title>
        <authorList>
            <person name="Youssar L."/>
            <person name="Gruening B.A."/>
            <person name="Erxleben A."/>
            <person name="Guenther S."/>
            <person name="Huettel W."/>
        </authorList>
    </citation>
    <scope>NUCLEOTIDE SEQUENCE [LARGE SCALE GENOMIC DNA]</scope>
    <source>
        <strain evidence="2">ATCC 74030 / MF5533</strain>
    </source>
</reference>
<name>H0EZ59_GLAL7</name>
<evidence type="ECO:0000313" key="2">
    <source>
        <dbReference type="Proteomes" id="UP000005446"/>
    </source>
</evidence>
<dbReference type="AlphaFoldDB" id="H0EZ59"/>
<sequence>MEAEFCFRIECWKVVGTASTKNPSGNRHLCKKDNHCDTNAYYILACSKQGVTFDCGFKLI</sequence>
<organism evidence="1 2">
    <name type="scientific">Glarea lozoyensis (strain ATCC 74030 / MF5533)</name>
    <dbReference type="NCBI Taxonomy" id="1104152"/>
    <lineage>
        <taxon>Eukaryota</taxon>
        <taxon>Fungi</taxon>
        <taxon>Dikarya</taxon>
        <taxon>Ascomycota</taxon>
        <taxon>Pezizomycotina</taxon>
        <taxon>Leotiomycetes</taxon>
        <taxon>Helotiales</taxon>
        <taxon>Helotiaceae</taxon>
        <taxon>Glarea</taxon>
    </lineage>
</organism>
<keyword evidence="2" id="KW-1185">Reference proteome</keyword>
<accession>H0EZ59</accession>
<proteinExistence type="predicted"/>
<dbReference type="InParanoid" id="H0EZ59"/>
<dbReference type="EMBL" id="AGUE01000270">
    <property type="protein sequence ID" value="EHK96213.1"/>
    <property type="molecule type" value="Genomic_DNA"/>
</dbReference>
<protein>
    <submittedName>
        <fullName evidence="1">Uncharacterized protein</fullName>
    </submittedName>
</protein>
<comment type="caution">
    <text evidence="1">The sequence shown here is derived from an EMBL/GenBank/DDBJ whole genome shotgun (WGS) entry which is preliminary data.</text>
</comment>
<evidence type="ECO:0000313" key="1">
    <source>
        <dbReference type="EMBL" id="EHK96213.1"/>
    </source>
</evidence>
<dbReference type="HOGENOM" id="CLU_2941943_0_0_1"/>
<gene>
    <name evidence="1" type="ORF">M7I_8121</name>
</gene>